<dbReference type="InterPro" id="IPR001128">
    <property type="entry name" value="Cyt_P450"/>
</dbReference>
<organism evidence="7 8">
    <name type="scientific">Amanita muscaria (strain Koide BX008)</name>
    <dbReference type="NCBI Taxonomy" id="946122"/>
    <lineage>
        <taxon>Eukaryota</taxon>
        <taxon>Fungi</taxon>
        <taxon>Dikarya</taxon>
        <taxon>Basidiomycota</taxon>
        <taxon>Agaricomycotina</taxon>
        <taxon>Agaricomycetes</taxon>
        <taxon>Agaricomycetidae</taxon>
        <taxon>Agaricales</taxon>
        <taxon>Pluteineae</taxon>
        <taxon>Amanitaceae</taxon>
        <taxon>Amanita</taxon>
    </lineage>
</organism>
<name>A0A0C2X9K2_AMAMK</name>
<evidence type="ECO:0000313" key="7">
    <source>
        <dbReference type="EMBL" id="KIL65473.1"/>
    </source>
</evidence>
<keyword evidence="6" id="KW-0503">Monooxygenase</keyword>
<dbReference type="GO" id="GO:0005506">
    <property type="term" value="F:iron ion binding"/>
    <property type="evidence" value="ECO:0007669"/>
    <property type="project" value="InterPro"/>
</dbReference>
<dbReference type="InterPro" id="IPR017972">
    <property type="entry name" value="Cyt_P450_CS"/>
</dbReference>
<sequence length="68" mass="7800">MVLFDSVHTDAMRGNDSENLKHQFVSLSVDYVLFGHGRRACPGRFFVANERKVMLSHVLLNYDIKMAD</sequence>
<keyword evidence="8" id="KW-1185">Reference proteome</keyword>
<comment type="similarity">
    <text evidence="2 6">Belongs to the cytochrome P450 family.</text>
</comment>
<evidence type="ECO:0000256" key="6">
    <source>
        <dbReference type="RuleBase" id="RU000461"/>
    </source>
</evidence>
<keyword evidence="3 6" id="KW-0479">Metal-binding</keyword>
<proteinExistence type="inferred from homology"/>
<evidence type="ECO:0008006" key="9">
    <source>
        <dbReference type="Google" id="ProtNLM"/>
    </source>
</evidence>
<evidence type="ECO:0000256" key="1">
    <source>
        <dbReference type="ARBA" id="ARBA00001971"/>
    </source>
</evidence>
<keyword evidence="6" id="KW-0349">Heme</keyword>
<evidence type="ECO:0000313" key="8">
    <source>
        <dbReference type="Proteomes" id="UP000054549"/>
    </source>
</evidence>
<dbReference type="GO" id="GO:0004497">
    <property type="term" value="F:monooxygenase activity"/>
    <property type="evidence" value="ECO:0007669"/>
    <property type="project" value="UniProtKB-KW"/>
</dbReference>
<dbReference type="Proteomes" id="UP000054549">
    <property type="component" value="Unassembled WGS sequence"/>
</dbReference>
<comment type="cofactor">
    <cofactor evidence="1">
        <name>heme</name>
        <dbReference type="ChEBI" id="CHEBI:30413"/>
    </cofactor>
</comment>
<accession>A0A0C2X9K2</accession>
<dbReference type="AlphaFoldDB" id="A0A0C2X9K2"/>
<evidence type="ECO:0000256" key="4">
    <source>
        <dbReference type="ARBA" id="ARBA00023002"/>
    </source>
</evidence>
<dbReference type="Gene3D" id="1.10.630.10">
    <property type="entry name" value="Cytochrome P450"/>
    <property type="match status" value="1"/>
</dbReference>
<dbReference type="SUPFAM" id="SSF48264">
    <property type="entry name" value="Cytochrome P450"/>
    <property type="match status" value="1"/>
</dbReference>
<dbReference type="GO" id="GO:0016705">
    <property type="term" value="F:oxidoreductase activity, acting on paired donors, with incorporation or reduction of molecular oxygen"/>
    <property type="evidence" value="ECO:0007669"/>
    <property type="project" value="InterPro"/>
</dbReference>
<dbReference type="InParanoid" id="A0A0C2X9K2"/>
<evidence type="ECO:0000256" key="5">
    <source>
        <dbReference type="ARBA" id="ARBA00023004"/>
    </source>
</evidence>
<dbReference type="STRING" id="946122.A0A0C2X9K2"/>
<dbReference type="Pfam" id="PF00067">
    <property type="entry name" value="p450"/>
    <property type="match status" value="1"/>
</dbReference>
<evidence type="ECO:0000256" key="2">
    <source>
        <dbReference type="ARBA" id="ARBA00010617"/>
    </source>
</evidence>
<dbReference type="OrthoDB" id="3248974at2759"/>
<keyword evidence="4 6" id="KW-0560">Oxidoreductase</keyword>
<dbReference type="HOGENOM" id="CLU_2793444_0_0_1"/>
<keyword evidence="5 6" id="KW-0408">Iron</keyword>
<dbReference type="GO" id="GO:0020037">
    <property type="term" value="F:heme binding"/>
    <property type="evidence" value="ECO:0007669"/>
    <property type="project" value="InterPro"/>
</dbReference>
<protein>
    <recommendedName>
        <fullName evidence="9">Cytochrome P450</fullName>
    </recommendedName>
</protein>
<dbReference type="EMBL" id="KN818242">
    <property type="protein sequence ID" value="KIL65473.1"/>
    <property type="molecule type" value="Genomic_DNA"/>
</dbReference>
<dbReference type="InterPro" id="IPR036396">
    <property type="entry name" value="Cyt_P450_sf"/>
</dbReference>
<evidence type="ECO:0000256" key="3">
    <source>
        <dbReference type="ARBA" id="ARBA00022723"/>
    </source>
</evidence>
<dbReference type="PANTHER" id="PTHR46206">
    <property type="entry name" value="CYTOCHROME P450"/>
    <property type="match status" value="1"/>
</dbReference>
<gene>
    <name evidence="7" type="ORF">M378DRAFT_162099</name>
</gene>
<reference evidence="7 8" key="1">
    <citation type="submission" date="2014-04" db="EMBL/GenBank/DDBJ databases">
        <title>Evolutionary Origins and Diversification of the Mycorrhizal Mutualists.</title>
        <authorList>
            <consortium name="DOE Joint Genome Institute"/>
            <consortium name="Mycorrhizal Genomics Consortium"/>
            <person name="Kohler A."/>
            <person name="Kuo A."/>
            <person name="Nagy L.G."/>
            <person name="Floudas D."/>
            <person name="Copeland A."/>
            <person name="Barry K.W."/>
            <person name="Cichocki N."/>
            <person name="Veneault-Fourrey C."/>
            <person name="LaButti K."/>
            <person name="Lindquist E.A."/>
            <person name="Lipzen A."/>
            <person name="Lundell T."/>
            <person name="Morin E."/>
            <person name="Murat C."/>
            <person name="Riley R."/>
            <person name="Ohm R."/>
            <person name="Sun H."/>
            <person name="Tunlid A."/>
            <person name="Henrissat B."/>
            <person name="Grigoriev I.V."/>
            <person name="Hibbett D.S."/>
            <person name="Martin F."/>
        </authorList>
    </citation>
    <scope>NUCLEOTIDE SEQUENCE [LARGE SCALE GENOMIC DNA]</scope>
    <source>
        <strain evidence="7 8">Koide BX008</strain>
    </source>
</reference>
<dbReference type="PROSITE" id="PS00086">
    <property type="entry name" value="CYTOCHROME_P450"/>
    <property type="match status" value="1"/>
</dbReference>